<evidence type="ECO:0000256" key="1">
    <source>
        <dbReference type="ARBA" id="ARBA00022448"/>
    </source>
</evidence>
<evidence type="ECO:0000256" key="4">
    <source>
        <dbReference type="ARBA" id="ARBA00022833"/>
    </source>
</evidence>
<proteinExistence type="predicted"/>
<dbReference type="PANTHER" id="PTHR42734:SF9">
    <property type="entry name" value="ZINC IMPORT ATP-BINDING PROTEIN ZNUC"/>
    <property type="match status" value="1"/>
</dbReference>
<keyword evidence="7" id="KW-1278">Translocase</keyword>
<dbReference type="SUPFAM" id="SSF52540">
    <property type="entry name" value="P-loop containing nucleoside triphosphate hydrolases"/>
    <property type="match status" value="1"/>
</dbReference>
<keyword evidence="13" id="KW-1185">Reference proteome</keyword>
<accession>A0ABP0T3K4</accession>
<dbReference type="GO" id="GO:0005524">
    <property type="term" value="F:ATP binding"/>
    <property type="evidence" value="ECO:0007669"/>
    <property type="project" value="UniProtKB-KW"/>
</dbReference>
<organism evidence="12 13">
    <name type="scientific">Rickettsia helvetica</name>
    <dbReference type="NCBI Taxonomy" id="35789"/>
    <lineage>
        <taxon>Bacteria</taxon>
        <taxon>Pseudomonadati</taxon>
        <taxon>Pseudomonadota</taxon>
        <taxon>Alphaproteobacteria</taxon>
        <taxon>Rickettsiales</taxon>
        <taxon>Rickettsiaceae</taxon>
        <taxon>Rickettsieae</taxon>
        <taxon>Rickettsia</taxon>
        <taxon>spotted fever group</taxon>
    </lineage>
</organism>
<keyword evidence="8" id="KW-0406">Ion transport</keyword>
<name>A0ABP0T3K4_RICHE</name>
<evidence type="ECO:0000256" key="6">
    <source>
        <dbReference type="ARBA" id="ARBA00022906"/>
    </source>
</evidence>
<evidence type="ECO:0000259" key="11">
    <source>
        <dbReference type="PROSITE" id="PS50893"/>
    </source>
</evidence>
<keyword evidence="9" id="KW-0472">Membrane</keyword>
<evidence type="ECO:0000256" key="7">
    <source>
        <dbReference type="ARBA" id="ARBA00022967"/>
    </source>
</evidence>
<dbReference type="EMBL" id="OZ018776">
    <property type="protein sequence ID" value="CAK9120242.1"/>
    <property type="molecule type" value="Genomic_DNA"/>
</dbReference>
<reference evidence="12 13" key="1">
    <citation type="submission" date="2024-02" db="EMBL/GenBank/DDBJ databases">
        <authorList>
            <person name="Nijsse B."/>
            <person name="Sprong H."/>
        </authorList>
    </citation>
    <scope>NUCLEOTIDE SEQUENCE [LARGE SCALE GENOMIC DNA]</scope>
    <source>
        <strain evidence="12">OB144</strain>
    </source>
</reference>
<keyword evidence="3" id="KW-0547">Nucleotide-binding</keyword>
<sequence>MEKPIIEFRNVSKKFGNKLLINNVSFTVKKNNITTLIGPNGAGKTTIVRLMLGLEQPTSGKIIIDPKLKIGYVPQKFGLTPDLPITVKKFLDLLAPSNFNNNIKEINSFIDLEHIKDQEISKLSGGQFQKVVLACSIVNNPDLIILDEPLQSLDVTSQQEFYQLINLIRKKLNITVFMISHDLFTVIKNSDQVICLNGHICCSGIPNEITPNSEFSNALSSLGFYTHHHDHKHQ</sequence>
<keyword evidence="6" id="KW-0864">Zinc transport</keyword>
<dbReference type="Pfam" id="PF00005">
    <property type="entry name" value="ABC_tran"/>
    <property type="match status" value="1"/>
</dbReference>
<dbReference type="SMART" id="SM00382">
    <property type="entry name" value="AAA"/>
    <property type="match status" value="1"/>
</dbReference>
<dbReference type="PANTHER" id="PTHR42734">
    <property type="entry name" value="METAL TRANSPORT SYSTEM ATP-BINDING PROTEIN TM_0124-RELATED"/>
    <property type="match status" value="1"/>
</dbReference>
<evidence type="ECO:0000256" key="3">
    <source>
        <dbReference type="ARBA" id="ARBA00022741"/>
    </source>
</evidence>
<evidence type="ECO:0000256" key="5">
    <source>
        <dbReference type="ARBA" id="ARBA00022840"/>
    </source>
</evidence>
<evidence type="ECO:0000256" key="2">
    <source>
        <dbReference type="ARBA" id="ARBA00022475"/>
    </source>
</evidence>
<dbReference type="PROSITE" id="PS00211">
    <property type="entry name" value="ABC_TRANSPORTER_1"/>
    <property type="match status" value="1"/>
</dbReference>
<dbReference type="InterPro" id="IPR050153">
    <property type="entry name" value="Metal_Ion_Import_ABC"/>
</dbReference>
<protein>
    <submittedName>
        <fullName evidence="12">Zinc import ATP-binding protein ZnuC</fullName>
    </submittedName>
</protein>
<feature type="domain" description="ABC transporter" evidence="11">
    <location>
        <begin position="6"/>
        <end position="222"/>
    </location>
</feature>
<evidence type="ECO:0000256" key="10">
    <source>
        <dbReference type="ARBA" id="ARBA00024725"/>
    </source>
</evidence>
<keyword evidence="4" id="KW-0862">Zinc</keyword>
<dbReference type="InterPro" id="IPR003439">
    <property type="entry name" value="ABC_transporter-like_ATP-bd"/>
</dbReference>
<dbReference type="Gene3D" id="3.40.50.300">
    <property type="entry name" value="P-loop containing nucleotide triphosphate hydrolases"/>
    <property type="match status" value="1"/>
</dbReference>
<evidence type="ECO:0000313" key="12">
    <source>
        <dbReference type="EMBL" id="CAK9120242.1"/>
    </source>
</evidence>
<keyword evidence="1" id="KW-0813">Transport</keyword>
<dbReference type="InterPro" id="IPR017871">
    <property type="entry name" value="ABC_transporter-like_CS"/>
</dbReference>
<dbReference type="InterPro" id="IPR003593">
    <property type="entry name" value="AAA+_ATPase"/>
</dbReference>
<evidence type="ECO:0000256" key="8">
    <source>
        <dbReference type="ARBA" id="ARBA00023065"/>
    </source>
</evidence>
<evidence type="ECO:0000256" key="9">
    <source>
        <dbReference type="ARBA" id="ARBA00023136"/>
    </source>
</evidence>
<keyword evidence="2" id="KW-1003">Cell membrane</keyword>
<dbReference type="PROSITE" id="PS50893">
    <property type="entry name" value="ABC_TRANSPORTER_2"/>
    <property type="match status" value="1"/>
</dbReference>
<comment type="function">
    <text evidence="10">Part of an ABC transporter complex. Transmembrane domains (TMD) form a pore in the inner membrane and the ATP-binding domain (NBD) is responsible for energy generation.</text>
</comment>
<dbReference type="RefSeq" id="WP_010420995.1">
    <property type="nucleotide sequence ID" value="NZ_OY974080.1"/>
</dbReference>
<gene>
    <name evidence="12" type="primary">znuC</name>
    <name evidence="12" type="ORF">OB144RH_02155</name>
</gene>
<evidence type="ECO:0000313" key="13">
    <source>
        <dbReference type="Proteomes" id="UP001642485"/>
    </source>
</evidence>
<dbReference type="Proteomes" id="UP001642485">
    <property type="component" value="Chromosome"/>
</dbReference>
<keyword evidence="5 12" id="KW-0067">ATP-binding</keyword>
<dbReference type="InterPro" id="IPR027417">
    <property type="entry name" value="P-loop_NTPase"/>
</dbReference>